<evidence type="ECO:0000313" key="3">
    <source>
        <dbReference type="Proteomes" id="UP000183658"/>
    </source>
</evidence>
<keyword evidence="1" id="KW-0812">Transmembrane</keyword>
<name>A0A1H9QFL6_FLAFI</name>
<evidence type="ECO:0000313" key="2">
    <source>
        <dbReference type="EMBL" id="SER59341.1"/>
    </source>
</evidence>
<dbReference type="EMBL" id="FOFZ01000016">
    <property type="protein sequence ID" value="SER59341.1"/>
    <property type="molecule type" value="Genomic_DNA"/>
</dbReference>
<sequence>MKKLVLSLNVIYDSLDNISVFRLVAVFCLVSLILTFFILSFQFIWLTSI</sequence>
<organism evidence="2 3">
    <name type="scientific">Flavobacterium frigoris</name>
    <dbReference type="NCBI Taxonomy" id="229204"/>
    <lineage>
        <taxon>Bacteria</taxon>
        <taxon>Pseudomonadati</taxon>
        <taxon>Bacteroidota</taxon>
        <taxon>Flavobacteriia</taxon>
        <taxon>Flavobacteriales</taxon>
        <taxon>Flavobacteriaceae</taxon>
        <taxon>Flavobacterium</taxon>
    </lineage>
</organism>
<dbReference type="AlphaFoldDB" id="A0A1H9QFL6"/>
<reference evidence="3" key="1">
    <citation type="submission" date="2016-10" db="EMBL/GenBank/DDBJ databases">
        <authorList>
            <person name="Varghese N."/>
            <person name="Submissions S."/>
        </authorList>
    </citation>
    <scope>NUCLEOTIDE SEQUENCE [LARGE SCALE GENOMIC DNA]</scope>
    <source>
        <strain evidence="3">DSM 15719</strain>
    </source>
</reference>
<protein>
    <submittedName>
        <fullName evidence="2">Uncharacterized protein</fullName>
    </submittedName>
</protein>
<keyword evidence="1" id="KW-1133">Transmembrane helix</keyword>
<feature type="transmembrane region" description="Helical" evidence="1">
    <location>
        <begin position="20"/>
        <end position="46"/>
    </location>
</feature>
<proteinExistence type="predicted"/>
<evidence type="ECO:0000256" key="1">
    <source>
        <dbReference type="SAM" id="Phobius"/>
    </source>
</evidence>
<keyword evidence="3" id="KW-1185">Reference proteome</keyword>
<gene>
    <name evidence="2" type="ORF">SAMN05444355_11636</name>
</gene>
<accession>A0A1H9QFL6</accession>
<keyword evidence="1" id="KW-0472">Membrane</keyword>
<dbReference type="Proteomes" id="UP000183658">
    <property type="component" value="Unassembled WGS sequence"/>
</dbReference>